<gene>
    <name evidence="1" type="ORF">QCA50_003908</name>
</gene>
<comment type="caution">
    <text evidence="1">The sequence shown here is derived from an EMBL/GenBank/DDBJ whole genome shotgun (WGS) entry which is preliminary data.</text>
</comment>
<keyword evidence="2" id="KW-1185">Reference proteome</keyword>
<protein>
    <submittedName>
        <fullName evidence="1">Uncharacterized protein</fullName>
    </submittedName>
</protein>
<name>A0AAW0GPX8_9APHY</name>
<evidence type="ECO:0000313" key="2">
    <source>
        <dbReference type="Proteomes" id="UP001385951"/>
    </source>
</evidence>
<dbReference type="AlphaFoldDB" id="A0AAW0GPX8"/>
<proteinExistence type="predicted"/>
<reference evidence="1 2" key="1">
    <citation type="submission" date="2022-09" db="EMBL/GenBank/DDBJ databases">
        <authorList>
            <person name="Palmer J.M."/>
        </authorList>
    </citation>
    <scope>NUCLEOTIDE SEQUENCE [LARGE SCALE GENOMIC DNA]</scope>
    <source>
        <strain evidence="1 2">DSM 7382</strain>
    </source>
</reference>
<evidence type="ECO:0000313" key="1">
    <source>
        <dbReference type="EMBL" id="KAK7692283.1"/>
    </source>
</evidence>
<sequence>MRLQSTLITAYSRYHSPIRTELRSSESLVDRSIPEGLRTKRLIGTSAEHPYSHLTSKSFCLNMSVKSEPSLDSYHATSAATLYPAMTRHHRRNDQDRPYYWKRVRDLPIFQGWVLSPRRVQQISSQL</sequence>
<dbReference type="Proteomes" id="UP001385951">
    <property type="component" value="Unassembled WGS sequence"/>
</dbReference>
<dbReference type="EMBL" id="JASBNA010000004">
    <property type="protein sequence ID" value="KAK7692283.1"/>
    <property type="molecule type" value="Genomic_DNA"/>
</dbReference>
<organism evidence="1 2">
    <name type="scientific">Cerrena zonata</name>
    <dbReference type="NCBI Taxonomy" id="2478898"/>
    <lineage>
        <taxon>Eukaryota</taxon>
        <taxon>Fungi</taxon>
        <taxon>Dikarya</taxon>
        <taxon>Basidiomycota</taxon>
        <taxon>Agaricomycotina</taxon>
        <taxon>Agaricomycetes</taxon>
        <taxon>Polyporales</taxon>
        <taxon>Cerrenaceae</taxon>
        <taxon>Cerrena</taxon>
    </lineage>
</organism>
<accession>A0AAW0GPX8</accession>